<dbReference type="GO" id="GO:0070971">
    <property type="term" value="C:endoplasmic reticulum exit site"/>
    <property type="evidence" value="ECO:0007669"/>
    <property type="project" value="TreeGrafter"/>
</dbReference>
<dbReference type="InterPro" id="IPR036322">
    <property type="entry name" value="WD40_repeat_dom_sf"/>
</dbReference>
<dbReference type="EMBL" id="JH432148">
    <property type="status" value="NOT_ANNOTATED_CDS"/>
    <property type="molecule type" value="Genomic_DNA"/>
</dbReference>
<evidence type="ECO:0000256" key="13">
    <source>
        <dbReference type="ARBA" id="ARBA00025471"/>
    </source>
</evidence>
<dbReference type="Gene3D" id="1.20.940.10">
    <property type="entry name" value="Functional domain of the splicing factor Prp18"/>
    <property type="match status" value="1"/>
</dbReference>
<feature type="compositionally biased region" description="Low complexity" evidence="18">
    <location>
        <begin position="1092"/>
        <end position="1107"/>
    </location>
</feature>
<feature type="region of interest" description="Disordered" evidence="18">
    <location>
        <begin position="1081"/>
        <end position="1124"/>
    </location>
</feature>
<dbReference type="SUPFAM" id="SSF50978">
    <property type="entry name" value="WD40 repeat-like"/>
    <property type="match status" value="1"/>
</dbReference>
<protein>
    <recommendedName>
        <fullName evidence="14">Protein transport protein Sec31A</fullName>
    </recommendedName>
    <alternativeName>
        <fullName evidence="16">SEC31-like protein 1</fullName>
    </alternativeName>
    <alternativeName>
        <fullName evidence="15">SEC31-related protein A</fullName>
    </alternativeName>
</protein>
<dbReference type="Gene3D" id="1.25.40.1030">
    <property type="match status" value="1"/>
</dbReference>
<feature type="region of interest" description="Disordered" evidence="18">
    <location>
        <begin position="340"/>
        <end position="363"/>
    </location>
</feature>
<keyword evidence="9" id="KW-0931">ER-Golgi transport</keyword>
<proteinExistence type="inferred from homology"/>
<evidence type="ECO:0000256" key="16">
    <source>
        <dbReference type="ARBA" id="ARBA00043112"/>
    </source>
</evidence>
<dbReference type="InterPro" id="IPR019775">
    <property type="entry name" value="WD40_repeat_CS"/>
</dbReference>
<evidence type="ECO:0000256" key="10">
    <source>
        <dbReference type="ARBA" id="ARBA00022927"/>
    </source>
</evidence>
<evidence type="ECO:0000256" key="15">
    <source>
        <dbReference type="ARBA" id="ARBA00041470"/>
    </source>
</evidence>
<keyword evidence="5" id="KW-0963">Cytoplasm</keyword>
<dbReference type="SMART" id="SM00320">
    <property type="entry name" value="WD40"/>
    <property type="match status" value="5"/>
</dbReference>
<dbReference type="GO" id="GO:0030127">
    <property type="term" value="C:COPII vesicle coat"/>
    <property type="evidence" value="ECO:0007669"/>
    <property type="project" value="TreeGrafter"/>
</dbReference>
<evidence type="ECO:0000256" key="11">
    <source>
        <dbReference type="ARBA" id="ARBA00023136"/>
    </source>
</evidence>
<keyword evidence="4" id="KW-0813">Transport</keyword>
<organism evidence="19 20">
    <name type="scientific">Strigamia maritima</name>
    <name type="common">European centipede</name>
    <name type="synonym">Geophilus maritimus</name>
    <dbReference type="NCBI Taxonomy" id="126957"/>
    <lineage>
        <taxon>Eukaryota</taxon>
        <taxon>Metazoa</taxon>
        <taxon>Ecdysozoa</taxon>
        <taxon>Arthropoda</taxon>
        <taxon>Myriapoda</taxon>
        <taxon>Chilopoda</taxon>
        <taxon>Pleurostigmophora</taxon>
        <taxon>Geophilomorpha</taxon>
        <taxon>Linotaeniidae</taxon>
        <taxon>Strigamia</taxon>
    </lineage>
</organism>
<evidence type="ECO:0000256" key="2">
    <source>
        <dbReference type="ARBA" id="ARBA00004406"/>
    </source>
</evidence>
<dbReference type="EnsemblMetazoa" id="SMAR012536-RA">
    <property type="protein sequence ID" value="SMAR012536-PA"/>
    <property type="gene ID" value="SMAR012536"/>
</dbReference>
<sequence length="1233" mass="135003">MKVKEIDRTANVAWSPAAQHPIYLAAGTAAQQLDASFSTNASLEIYGLNLAEPGLDMSIKGSVNTDFRFHKIVWGPNSSSPDYSFSTIVGGADDGNLFMYDPMKLIKGDTAMICQRDKHTGPVTALDFNPFQLNLLASGASDSEIFIWDLNNPNNPMTPGAKSQPGEDVTCVAWNLQVQHILASTFAARCVVWDLRKNEPIIKVSDSTSRIRCKCVAWHPEIATQMCLASEDDHMPVIQLWDLRFATSPLKSLENHQRGVLSVAWCRRDPDLLLSCGKDNRILCWNPNSNVHGGEILAELPTSSQWSFEVAWCPRNPAMIASSSFDGHVSIYSMMGGQRQSQPSSKICESFPGTDPNSQAPQLDYRPESVTLKKPPKWLRTPVRACFGFGGKLISFENPKIVSSSQQPQVPPTERNLIYISQVVTEPTLVARSTQLETTIQAGQYNDFCHLKLTNFSSAQDEKLWQFVKANLDVNPRVSFLNLLGYDPQEVATKINAALAARPDSRSNLDDETGVDAEELAQRMTALGSTTNSSLRASPSAAVNNISASRTPDSALNFSGDGISAFDAIASGMSQSTSPGSGVFTIQTNDEIDGLISKALLTGNVEVAVDLCLRENRAADAIILAIAGGQDLLSKTKKKYFRQSKSHVTKLISSVVNQDWIQVVESCDVSCWKEALAACLTYAKPDELLPLCEMLGGRLEVEREGEFADKAMLCYICAGNVEKLADSWVKSVDDSKSPKALQDLVELTMVLKHAIELQGSRTEISSGPLILSLRSRLYKSIGQNLPGIQEPPLPFAKRDVKASLANGLPSNLGQQQQKSFNYPAKDHFAFSQQQIPSYQVLSSQNPIPFLPPSGSVPTFPPMATSMNTGPPLGGHVTPPVPPSPTMPPQRRPSFGVNPQLPIHEAPMAPPPSLAPTMTTQSKPLTKGHLSHRYPTMPQDPSIFASSQNNPMGQYGSAMNYSTSTVSDFSNYNTMNAMNTMNAPMTPYSNATIYNPAYAIPDSIQPPPLANAPSVPSSSMPNAPPAFFKPGWNDPPSLKNQPNPKTDYEPPAPITRPIYSAEPIPAPMDMYQPAQTTYYNPQQNVNAYPSMPPQQHQIQQHQMQQQQAPEPPVQAQPEPPKPKAPIPAENQILYDVYEDLKHRCEAAANNPQMKRKLDDVSRKLETLYDKLRENELSQSTVLGLHQLVQLIQQFNYQNALATHAHIVSTSAFSEISTFMPALKVLLQTAQQLAV</sequence>
<keyword evidence="6 17" id="KW-0853">WD repeat</keyword>
<dbReference type="GO" id="GO:0005198">
    <property type="term" value="F:structural molecule activity"/>
    <property type="evidence" value="ECO:0007669"/>
    <property type="project" value="TreeGrafter"/>
</dbReference>
<name>T1JFC4_STRMM</name>
<dbReference type="Proteomes" id="UP000014500">
    <property type="component" value="Unassembled WGS sequence"/>
</dbReference>
<dbReference type="PhylomeDB" id="T1JFC4"/>
<evidence type="ECO:0000256" key="9">
    <source>
        <dbReference type="ARBA" id="ARBA00022892"/>
    </source>
</evidence>
<dbReference type="InterPro" id="IPR015943">
    <property type="entry name" value="WD40/YVTN_repeat-like_dom_sf"/>
</dbReference>
<dbReference type="PANTHER" id="PTHR13923:SF11">
    <property type="entry name" value="SECRETORY 31, ISOFORM D"/>
    <property type="match status" value="1"/>
</dbReference>
<dbReference type="eggNOG" id="KOG0307">
    <property type="taxonomic scope" value="Eukaryota"/>
</dbReference>
<dbReference type="PROSITE" id="PS50294">
    <property type="entry name" value="WD_REPEATS_REGION"/>
    <property type="match status" value="1"/>
</dbReference>
<evidence type="ECO:0000256" key="8">
    <source>
        <dbReference type="ARBA" id="ARBA00022824"/>
    </source>
</evidence>
<dbReference type="AlphaFoldDB" id="T1JFC4"/>
<dbReference type="GO" id="GO:0090110">
    <property type="term" value="P:COPII-coated vesicle cargo loading"/>
    <property type="evidence" value="ECO:0007669"/>
    <property type="project" value="TreeGrafter"/>
</dbReference>
<dbReference type="PROSITE" id="PS00678">
    <property type="entry name" value="WD_REPEATS_1"/>
    <property type="match status" value="1"/>
</dbReference>
<dbReference type="FunFam" id="1.20.940.10:FF:000001">
    <property type="entry name" value="Protein transport protein Sec31A isoform A"/>
    <property type="match status" value="1"/>
</dbReference>
<dbReference type="STRING" id="126957.T1JFC4"/>
<keyword evidence="8" id="KW-0256">Endoplasmic reticulum</keyword>
<evidence type="ECO:0000313" key="20">
    <source>
        <dbReference type="Proteomes" id="UP000014500"/>
    </source>
</evidence>
<evidence type="ECO:0000256" key="4">
    <source>
        <dbReference type="ARBA" id="ARBA00022448"/>
    </source>
</evidence>
<keyword evidence="10" id="KW-0653">Protein transport</keyword>
<evidence type="ECO:0000256" key="6">
    <source>
        <dbReference type="ARBA" id="ARBA00022574"/>
    </source>
</evidence>
<keyword evidence="12" id="KW-0968">Cytoplasmic vesicle</keyword>
<evidence type="ECO:0000256" key="14">
    <source>
        <dbReference type="ARBA" id="ARBA00039468"/>
    </source>
</evidence>
<keyword evidence="20" id="KW-1185">Reference proteome</keyword>
<feature type="region of interest" description="Disordered" evidence="18">
    <location>
        <begin position="1008"/>
        <end position="1066"/>
    </location>
</feature>
<keyword evidence="7" id="KW-0677">Repeat</keyword>
<feature type="repeat" description="WD" evidence="17">
    <location>
        <begin position="253"/>
        <end position="286"/>
    </location>
</feature>
<feature type="repeat" description="WD" evidence="17">
    <location>
        <begin position="116"/>
        <end position="158"/>
    </location>
</feature>
<dbReference type="InterPro" id="IPR001680">
    <property type="entry name" value="WD40_rpt"/>
</dbReference>
<evidence type="ECO:0000256" key="7">
    <source>
        <dbReference type="ARBA" id="ARBA00022737"/>
    </source>
</evidence>
<feature type="compositionally biased region" description="Pro residues" evidence="18">
    <location>
        <begin position="1108"/>
        <end position="1124"/>
    </location>
</feature>
<evidence type="ECO:0000256" key="3">
    <source>
        <dbReference type="ARBA" id="ARBA00009358"/>
    </source>
</evidence>
<comment type="subcellular location">
    <subcellularLocation>
        <location evidence="1">Cytoplasmic vesicle membrane</location>
        <topology evidence="1">Peripheral membrane protein</topology>
        <orientation evidence="1">Cytoplasmic side</orientation>
    </subcellularLocation>
    <subcellularLocation>
        <location evidence="2">Endoplasmic reticulum membrane</location>
        <topology evidence="2">Peripheral membrane protein</topology>
    </subcellularLocation>
</comment>
<comment type="function">
    <text evidence="13">Component of the coat protein complex II (COPII) which promotes the formation of transport vesicles from the endoplasmic reticulum (ER). The coat has two main functions, the physical deformation of the endoplasmic reticulum membrane into vesicles and the selection of cargo molecules.</text>
</comment>
<dbReference type="Gene3D" id="2.130.10.10">
    <property type="entry name" value="YVTN repeat-like/Quinoprotein amine dehydrogenase"/>
    <property type="match status" value="1"/>
</dbReference>
<dbReference type="HOGENOM" id="CLU_003033_1_0_1"/>
<comment type="similarity">
    <text evidence="3">Belongs to the WD repeat SEC31 family.</text>
</comment>
<evidence type="ECO:0000256" key="12">
    <source>
        <dbReference type="ARBA" id="ARBA00023329"/>
    </source>
</evidence>
<accession>T1JFC4</accession>
<dbReference type="Pfam" id="PF00400">
    <property type="entry name" value="WD40"/>
    <property type="match status" value="2"/>
</dbReference>
<evidence type="ECO:0000313" key="19">
    <source>
        <dbReference type="EnsemblMetazoa" id="SMAR012536-PA"/>
    </source>
</evidence>
<dbReference type="GO" id="GO:0015031">
    <property type="term" value="P:protein transport"/>
    <property type="evidence" value="ECO:0007669"/>
    <property type="project" value="UniProtKB-KW"/>
</dbReference>
<keyword evidence="11" id="KW-0472">Membrane</keyword>
<dbReference type="PROSITE" id="PS50082">
    <property type="entry name" value="WD_REPEATS_2"/>
    <property type="match status" value="2"/>
</dbReference>
<dbReference type="FunFam" id="2.130.10.10:FF:000009">
    <property type="entry name" value="Protein transport protein Sec31A isoform A"/>
    <property type="match status" value="1"/>
</dbReference>
<reference evidence="20" key="1">
    <citation type="submission" date="2011-05" db="EMBL/GenBank/DDBJ databases">
        <authorList>
            <person name="Richards S.R."/>
            <person name="Qu J."/>
            <person name="Jiang H."/>
            <person name="Jhangiani S.N."/>
            <person name="Agravi P."/>
            <person name="Goodspeed R."/>
            <person name="Gross S."/>
            <person name="Mandapat C."/>
            <person name="Jackson L."/>
            <person name="Mathew T."/>
            <person name="Pu L."/>
            <person name="Thornton R."/>
            <person name="Saada N."/>
            <person name="Wilczek-Boney K.B."/>
            <person name="Lee S."/>
            <person name="Kovar C."/>
            <person name="Wu Y."/>
            <person name="Scherer S.E."/>
            <person name="Worley K.C."/>
            <person name="Muzny D.M."/>
            <person name="Gibbs R."/>
        </authorList>
    </citation>
    <scope>NUCLEOTIDE SEQUENCE</scope>
    <source>
        <strain evidence="20">Brora</strain>
    </source>
</reference>
<dbReference type="GO" id="GO:0005789">
    <property type="term" value="C:endoplasmic reticulum membrane"/>
    <property type="evidence" value="ECO:0007669"/>
    <property type="project" value="UniProtKB-SubCell"/>
</dbReference>
<evidence type="ECO:0000256" key="1">
    <source>
        <dbReference type="ARBA" id="ARBA00004180"/>
    </source>
</evidence>
<dbReference type="InterPro" id="IPR040251">
    <property type="entry name" value="SEC31-like"/>
</dbReference>
<dbReference type="PANTHER" id="PTHR13923">
    <property type="entry name" value="SEC31-RELATED PROTEIN"/>
    <property type="match status" value="1"/>
</dbReference>
<evidence type="ECO:0000256" key="17">
    <source>
        <dbReference type="PROSITE-ProRule" id="PRU00221"/>
    </source>
</evidence>
<reference evidence="19" key="2">
    <citation type="submission" date="2015-02" db="UniProtKB">
        <authorList>
            <consortium name="EnsemblMetazoa"/>
        </authorList>
    </citation>
    <scope>IDENTIFICATION</scope>
</reference>
<dbReference type="GO" id="GO:0007029">
    <property type="term" value="P:endoplasmic reticulum organization"/>
    <property type="evidence" value="ECO:0007669"/>
    <property type="project" value="TreeGrafter"/>
</dbReference>
<evidence type="ECO:0000256" key="5">
    <source>
        <dbReference type="ARBA" id="ARBA00022490"/>
    </source>
</evidence>
<evidence type="ECO:0000256" key="18">
    <source>
        <dbReference type="SAM" id="MobiDB-lite"/>
    </source>
</evidence>
<dbReference type="OMA" id="CITSEVF"/>